<comment type="subcellular location">
    <subcellularLocation>
        <location evidence="1 8">Nucleus</location>
    </subcellularLocation>
</comment>
<keyword evidence="4 8" id="KW-0240">DNA-directed RNA polymerase</keyword>
<dbReference type="InterPro" id="IPR036388">
    <property type="entry name" value="WH-like_DNA-bd_sf"/>
</dbReference>
<dbReference type="GO" id="GO:0005666">
    <property type="term" value="C:RNA polymerase III complex"/>
    <property type="evidence" value="ECO:0007669"/>
    <property type="project" value="UniProtKB-UniRule"/>
</dbReference>
<dbReference type="OrthoDB" id="272392at2759"/>
<dbReference type="InterPro" id="IPR036390">
    <property type="entry name" value="WH_DNA-bd_sf"/>
</dbReference>
<evidence type="ECO:0000313" key="13">
    <source>
        <dbReference type="Proteomes" id="UP000001861"/>
    </source>
</evidence>
<proteinExistence type="inferred from homology"/>
<sequence length="505" mass="57292">MPQLVRYSGLRPRTVRGCILVLIQHNIVWHVQSEGEQEMYEVNLDECLMRLRYGRYIFQAEKLFGQAGADIVQIIMDHGKLRPPDIFALLHVHESKALAQHKQALYKLVSGSYLKASTPRSHVSPRDRLIQYEIEEKKKIVGFPTAKQLREAKEVAEGRLKREDDESEKIGLKRKAKEQTGHRSSKKKALEEETVVDDEVFFRVNCERFNVHIRNEIIVNAAKDRYNSQAGSVMQAAIKATEGANPSLSDARSDPVSVSNVIMLLTDDRELSSGLVYSSRKVPLATCVKDYVGLLAAADNPTPAGKAGAFLSFGGSKVQVDYETISRRLRRRLLEAMAQEKHGPEGVRIIRLLLDTGKMDEKQISKVVLMASKDVRPLLAALSADSLVSTQEVPKSADRNPTRTFYLWYVDLYKAYSSLLGNAYKTLYNISARRRAEREVTEVKTILEKSLRTDVQQDENLLTRMEREVLQQWRERETRLTVLESRVEEAVFILKDLAVHGLGDD</sequence>
<dbReference type="KEGG" id="cci:CC1G_05154"/>
<feature type="domain" description="RNA polymerase III Rpc82 C -terminal" evidence="10">
    <location>
        <begin position="104"/>
        <end position="261"/>
    </location>
</feature>
<dbReference type="STRING" id="240176.A8NG20"/>
<dbReference type="Gene3D" id="1.10.10.10">
    <property type="entry name" value="Winged helix-like DNA-binding domain superfamily/Winged helix DNA-binding domain"/>
    <property type="match status" value="4"/>
</dbReference>
<feature type="domain" description="DNA-directed RNA polymerase III subunit RPC3 winged-helix" evidence="11">
    <location>
        <begin position="335"/>
        <end position="410"/>
    </location>
</feature>
<comment type="subunit">
    <text evidence="2 8">Component of the RNA polymerase III (Pol III) complex consisting of 17 subunits.</text>
</comment>
<keyword evidence="13" id="KW-1185">Reference proteome</keyword>
<organism evidence="12 13">
    <name type="scientific">Coprinopsis cinerea (strain Okayama-7 / 130 / ATCC MYA-4618 / FGSC 9003)</name>
    <name type="common">Inky cap fungus</name>
    <name type="synonym">Hormographiella aspergillata</name>
    <dbReference type="NCBI Taxonomy" id="240176"/>
    <lineage>
        <taxon>Eukaryota</taxon>
        <taxon>Fungi</taxon>
        <taxon>Dikarya</taxon>
        <taxon>Basidiomycota</taxon>
        <taxon>Agaricomycotina</taxon>
        <taxon>Agaricomycetes</taxon>
        <taxon>Agaricomycetidae</taxon>
        <taxon>Agaricales</taxon>
        <taxon>Agaricineae</taxon>
        <taxon>Psathyrellaceae</taxon>
        <taxon>Coprinopsis</taxon>
    </lineage>
</organism>
<dbReference type="SUPFAM" id="SSF46785">
    <property type="entry name" value="Winged helix' DNA-binding domain"/>
    <property type="match status" value="1"/>
</dbReference>
<feature type="region of interest" description="Disordered" evidence="9">
    <location>
        <begin position="160"/>
        <end position="189"/>
    </location>
</feature>
<accession>A8NG20</accession>
<evidence type="ECO:0000259" key="10">
    <source>
        <dbReference type="Pfam" id="PF05645"/>
    </source>
</evidence>
<dbReference type="Proteomes" id="UP000001861">
    <property type="component" value="Unassembled WGS sequence"/>
</dbReference>
<evidence type="ECO:0000256" key="8">
    <source>
        <dbReference type="RuleBase" id="RU367076"/>
    </source>
</evidence>
<dbReference type="InterPro" id="IPR055207">
    <property type="entry name" value="POLR3C_WHD"/>
</dbReference>
<feature type="compositionally biased region" description="Basic and acidic residues" evidence="9">
    <location>
        <begin position="160"/>
        <end position="181"/>
    </location>
</feature>
<dbReference type="Pfam" id="PF22536">
    <property type="entry name" value="WHD_POLR3C"/>
    <property type="match status" value="1"/>
</dbReference>
<dbReference type="GeneID" id="6009950"/>
<dbReference type="VEuPathDB" id="FungiDB:CC1G_05154"/>
<dbReference type="Gene3D" id="6.10.140.1450">
    <property type="match status" value="1"/>
</dbReference>
<dbReference type="PANTHER" id="PTHR12949:SF0">
    <property type="entry name" value="DNA-DIRECTED RNA POLYMERASE III SUBUNIT RPC3"/>
    <property type="match status" value="1"/>
</dbReference>
<keyword evidence="5 8" id="KW-0804">Transcription</keyword>
<dbReference type="GO" id="GO:0003697">
    <property type="term" value="F:single-stranded DNA binding"/>
    <property type="evidence" value="ECO:0007669"/>
    <property type="project" value="UniProtKB-UniRule"/>
</dbReference>
<gene>
    <name evidence="12" type="ORF">CC1G_05154</name>
</gene>
<name>A8NG20_COPC7</name>
<dbReference type="GO" id="GO:0006351">
    <property type="term" value="P:DNA-templated transcription"/>
    <property type="evidence" value="ECO:0007669"/>
    <property type="project" value="InterPro"/>
</dbReference>
<dbReference type="OMA" id="GQYVVHM"/>
<dbReference type="FunCoup" id="A8NG20">
    <property type="interactions" value="699"/>
</dbReference>
<dbReference type="InParanoid" id="A8NG20"/>
<comment type="function">
    <text evidence="7 8">DNA-dependent RNA polymerase catalyzes the transcription of DNA into RNA using the four ribonucleoside triphosphates as substrates. Specific core component of RNA polymerase III which synthesizes small RNAs, such as 5S rRNA and tRNAs.</text>
</comment>
<evidence type="ECO:0000256" key="5">
    <source>
        <dbReference type="ARBA" id="ARBA00023163"/>
    </source>
</evidence>
<protein>
    <recommendedName>
        <fullName evidence="3 8">DNA-directed RNA polymerase III subunit RPC3</fullName>
        <shortName evidence="8">RNA polymerase III subunit C3</shortName>
    </recommendedName>
</protein>
<evidence type="ECO:0000256" key="1">
    <source>
        <dbReference type="ARBA" id="ARBA00004123"/>
    </source>
</evidence>
<keyword evidence="6 8" id="KW-0539">Nucleus</keyword>
<comment type="caution">
    <text evidence="12">The sequence shown here is derived from an EMBL/GenBank/DDBJ whole genome shotgun (WGS) entry which is preliminary data.</text>
</comment>
<evidence type="ECO:0000313" key="12">
    <source>
        <dbReference type="EMBL" id="EAU88388.2"/>
    </source>
</evidence>
<comment type="similarity">
    <text evidence="8">Belongs to the RNA polymerase beta chain family.</text>
</comment>
<evidence type="ECO:0000256" key="7">
    <source>
        <dbReference type="ARBA" id="ARBA00025127"/>
    </source>
</evidence>
<evidence type="ECO:0000256" key="9">
    <source>
        <dbReference type="SAM" id="MobiDB-lite"/>
    </source>
</evidence>
<evidence type="ECO:0000256" key="4">
    <source>
        <dbReference type="ARBA" id="ARBA00022478"/>
    </source>
</evidence>
<dbReference type="AlphaFoldDB" id="A8NG20"/>
<dbReference type="Pfam" id="PF05645">
    <property type="entry name" value="RNA_pol_Rpc82"/>
    <property type="match status" value="1"/>
</dbReference>
<evidence type="ECO:0000256" key="3">
    <source>
        <dbReference type="ARBA" id="ARBA00016689"/>
    </source>
</evidence>
<dbReference type="RefSeq" id="XP_001833454.2">
    <property type="nucleotide sequence ID" value="XM_001833402.2"/>
</dbReference>
<evidence type="ECO:0000259" key="11">
    <source>
        <dbReference type="Pfam" id="PF22536"/>
    </source>
</evidence>
<reference evidence="12 13" key="1">
    <citation type="journal article" date="2010" name="Proc. Natl. Acad. Sci. U.S.A.">
        <title>Insights into evolution of multicellular fungi from the assembled chromosomes of the mushroom Coprinopsis cinerea (Coprinus cinereus).</title>
        <authorList>
            <person name="Stajich J.E."/>
            <person name="Wilke S.K."/>
            <person name="Ahren D."/>
            <person name="Au C.H."/>
            <person name="Birren B.W."/>
            <person name="Borodovsky M."/>
            <person name="Burns C."/>
            <person name="Canback B."/>
            <person name="Casselton L.A."/>
            <person name="Cheng C.K."/>
            <person name="Deng J."/>
            <person name="Dietrich F.S."/>
            <person name="Fargo D.C."/>
            <person name="Farman M.L."/>
            <person name="Gathman A.C."/>
            <person name="Goldberg J."/>
            <person name="Guigo R."/>
            <person name="Hoegger P.J."/>
            <person name="Hooker J.B."/>
            <person name="Huggins A."/>
            <person name="James T.Y."/>
            <person name="Kamada T."/>
            <person name="Kilaru S."/>
            <person name="Kodira C."/>
            <person name="Kues U."/>
            <person name="Kupfer D."/>
            <person name="Kwan H.S."/>
            <person name="Lomsadze A."/>
            <person name="Li W."/>
            <person name="Lilly W.W."/>
            <person name="Ma L.J."/>
            <person name="Mackey A.J."/>
            <person name="Manning G."/>
            <person name="Martin F."/>
            <person name="Muraguchi H."/>
            <person name="Natvig D.O."/>
            <person name="Palmerini H."/>
            <person name="Ramesh M.A."/>
            <person name="Rehmeyer C.J."/>
            <person name="Roe B.A."/>
            <person name="Shenoy N."/>
            <person name="Stanke M."/>
            <person name="Ter-Hovhannisyan V."/>
            <person name="Tunlid A."/>
            <person name="Velagapudi R."/>
            <person name="Vision T.J."/>
            <person name="Zeng Q."/>
            <person name="Zolan M.E."/>
            <person name="Pukkila P.J."/>
        </authorList>
    </citation>
    <scope>NUCLEOTIDE SEQUENCE [LARGE SCALE GENOMIC DNA]</scope>
    <source>
        <strain evidence="13">Okayama-7 / 130 / ATCC MYA-4618 / FGSC 9003</strain>
    </source>
</reference>
<dbReference type="PANTHER" id="PTHR12949">
    <property type="entry name" value="RNA POLYMERASE III DNA DIRECTED -RELATED"/>
    <property type="match status" value="1"/>
</dbReference>
<evidence type="ECO:0000256" key="2">
    <source>
        <dbReference type="ARBA" id="ARBA00011206"/>
    </source>
</evidence>
<dbReference type="eggNOG" id="KOG2587">
    <property type="taxonomic scope" value="Eukaryota"/>
</dbReference>
<dbReference type="InterPro" id="IPR008806">
    <property type="entry name" value="RNA_pol_III_Rpc82_C"/>
</dbReference>
<dbReference type="InterPro" id="IPR039748">
    <property type="entry name" value="RPC3"/>
</dbReference>
<dbReference type="EMBL" id="AACS02000002">
    <property type="protein sequence ID" value="EAU88388.2"/>
    <property type="molecule type" value="Genomic_DNA"/>
</dbReference>
<evidence type="ECO:0000256" key="6">
    <source>
        <dbReference type="ARBA" id="ARBA00023242"/>
    </source>
</evidence>
<dbReference type="HOGENOM" id="CLU_023294_2_0_1"/>